<dbReference type="EMBL" id="CP098827">
    <property type="protein sequence ID" value="XBO72174.1"/>
    <property type="molecule type" value="Genomic_DNA"/>
</dbReference>
<name>A0AAU7KL87_9GAMM</name>
<keyword evidence="4" id="KW-0812">Transmembrane</keyword>
<dbReference type="AlphaFoldDB" id="A0AAU7KL87"/>
<sequence>MIIYSLILLLVGLSLLGGGAWLVTLGGSWYYALAGLVLIAVGAMARSRRVPAQLLYAGLLIATAAWALWESGYDWWPLATRMGLLMLLAIPLLWPPRAGKRLGTAVLLPVWAVLGVGLLGSLAVDAHRIEGRLNEDEIVQSPKLGDSPEASWHAYGRSNLGQRYSPLDQITPDNVGELELAWQYQTGDRKGPDDVGETTYEATPLKVGNALFLCTPHNWLVTLDADSGEKLWQYDAKVPAESSRQHQTCRGVSYLPPASGDGDSLDVAAASQPAEALEPIQCDAQLFMPTSDARLLAVDPATGARCANFADNGELDLMHNMPFTQSGFYYSTSPPVVANGLVVVAGAVNDNYAVDSPSGVIRAYDARTGELRWNWDSGNPDETAPIGEDETYATSSPNSWAVASADEELGLIYFPMGNRTPDQLGHFRSEAEEKFATSVVALRLDSGQVEWVQQFVHHDLWDMDTPAQPSLVDLETDEGMQPALVVPTKQGDVYVLNRATGEPIFPITEEPAPQGTIEGDYAAPTQPRSALSFRPPKLREADMWGGSLIDQMVCRIQFRSLRYEGQYTPPSEQGTIVFPGNFGVFNWGSLAVDPKRQVMFGMPLYLAFTSTLVPKDGAELGETNQGEQGLNENAGADYAVEMKPFLSPLGIPCQQPPWGYVAGTDLRTGEVAWQHKNGTIEDMTALPLPFEMGVPGIGGPIITDGGVAFLAASVDDYFRAYDLTTGEQLWESRLPAGGQATPMTYLNSQGEQMVVLVAGGHGSIGTTIGDYVMAYKLPDQASQ</sequence>
<dbReference type="SUPFAM" id="SSF50998">
    <property type="entry name" value="Quinoprotein alcohol dehydrogenase-like"/>
    <property type="match status" value="1"/>
</dbReference>
<dbReference type="PANTHER" id="PTHR32303">
    <property type="entry name" value="QUINOPROTEIN ALCOHOL DEHYDROGENASE (CYTOCHROME C)"/>
    <property type="match status" value="1"/>
</dbReference>
<keyword evidence="3" id="KW-0560">Oxidoreductase</keyword>
<comment type="similarity">
    <text evidence="2">Belongs to the bacterial PQQ dehydrogenase family.</text>
</comment>
<evidence type="ECO:0000313" key="6">
    <source>
        <dbReference type="EMBL" id="XBO72174.1"/>
    </source>
</evidence>
<comment type="cofactor">
    <cofactor evidence="1">
        <name>pyrroloquinoline quinone</name>
        <dbReference type="ChEBI" id="CHEBI:58442"/>
    </cofactor>
</comment>
<dbReference type="Gene3D" id="2.140.10.10">
    <property type="entry name" value="Quinoprotein alcohol dehydrogenase-like superfamily"/>
    <property type="match status" value="1"/>
</dbReference>
<accession>A0AAU7KL87</accession>
<evidence type="ECO:0000256" key="4">
    <source>
        <dbReference type="SAM" id="Phobius"/>
    </source>
</evidence>
<feature type="transmembrane region" description="Helical" evidence="4">
    <location>
        <begin position="75"/>
        <end position="94"/>
    </location>
</feature>
<dbReference type="CDD" id="cd10280">
    <property type="entry name" value="PQQ_mGDH"/>
    <property type="match status" value="1"/>
</dbReference>
<feature type="transmembrane region" description="Helical" evidence="4">
    <location>
        <begin position="106"/>
        <end position="124"/>
    </location>
</feature>
<keyword evidence="4" id="KW-1133">Transmembrane helix</keyword>
<reference evidence="6" key="1">
    <citation type="submission" date="2022-06" db="EMBL/GenBank/DDBJ databases">
        <title>A novel DMS-producing enzyme.</title>
        <authorList>
            <person name="Zhang Y."/>
        </authorList>
    </citation>
    <scope>NUCLEOTIDE SEQUENCE</scope>
    <source>
        <strain evidence="6">RT37</strain>
    </source>
</reference>
<feature type="transmembrane region" description="Helical" evidence="4">
    <location>
        <begin position="52"/>
        <end position="69"/>
    </location>
</feature>
<dbReference type="NCBIfam" id="TIGR03074">
    <property type="entry name" value="PQQ_membr_DH"/>
    <property type="match status" value="1"/>
</dbReference>
<dbReference type="InterPro" id="IPR002372">
    <property type="entry name" value="PQQ_rpt_dom"/>
</dbReference>
<dbReference type="Pfam" id="PF01011">
    <property type="entry name" value="PQQ"/>
    <property type="match status" value="1"/>
</dbReference>
<organism evidence="6">
    <name type="scientific">Halomonas sp. RT37</name>
    <dbReference type="NCBI Taxonomy" id="2950872"/>
    <lineage>
        <taxon>Bacteria</taxon>
        <taxon>Pseudomonadati</taxon>
        <taxon>Pseudomonadota</taxon>
        <taxon>Gammaproteobacteria</taxon>
        <taxon>Oceanospirillales</taxon>
        <taxon>Halomonadaceae</taxon>
        <taxon>Halomonas</taxon>
    </lineage>
</organism>
<evidence type="ECO:0000256" key="2">
    <source>
        <dbReference type="ARBA" id="ARBA00008156"/>
    </source>
</evidence>
<feature type="domain" description="Pyrrolo-quinoline quinone repeat" evidence="5">
    <location>
        <begin position="152"/>
        <end position="754"/>
    </location>
</feature>
<keyword evidence="4" id="KW-0472">Membrane</keyword>
<dbReference type="InterPro" id="IPR018391">
    <property type="entry name" value="PQQ_b-propeller_rpt"/>
</dbReference>
<dbReference type="RefSeq" id="WP_348827728.1">
    <property type="nucleotide sequence ID" value="NZ_CP098827.1"/>
</dbReference>
<dbReference type="SMART" id="SM00564">
    <property type="entry name" value="PQQ"/>
    <property type="match status" value="4"/>
</dbReference>
<evidence type="ECO:0000256" key="3">
    <source>
        <dbReference type="ARBA" id="ARBA00023002"/>
    </source>
</evidence>
<protein>
    <submittedName>
        <fullName evidence="6">Glucose/quinate/shikimate family membrane-bound PQQ-dependent dehydrogenase</fullName>
    </submittedName>
</protein>
<evidence type="ECO:0000256" key="1">
    <source>
        <dbReference type="ARBA" id="ARBA00001931"/>
    </source>
</evidence>
<dbReference type="GO" id="GO:0048038">
    <property type="term" value="F:quinone binding"/>
    <property type="evidence" value="ECO:0007669"/>
    <property type="project" value="InterPro"/>
</dbReference>
<dbReference type="InterPro" id="IPR017511">
    <property type="entry name" value="PQQ_mDH"/>
</dbReference>
<dbReference type="PANTHER" id="PTHR32303:SF4">
    <property type="entry name" value="QUINOPROTEIN GLUCOSE DEHYDROGENASE"/>
    <property type="match status" value="1"/>
</dbReference>
<proteinExistence type="inferred from homology"/>
<evidence type="ECO:0000259" key="5">
    <source>
        <dbReference type="Pfam" id="PF01011"/>
    </source>
</evidence>
<dbReference type="InterPro" id="IPR011047">
    <property type="entry name" value="Quinoprotein_ADH-like_sf"/>
</dbReference>
<dbReference type="GO" id="GO:0008876">
    <property type="term" value="F:quinoprotein glucose dehydrogenase activity"/>
    <property type="evidence" value="ECO:0007669"/>
    <property type="project" value="TreeGrafter"/>
</dbReference>
<gene>
    <name evidence="6" type="ORF">NFG58_05555</name>
</gene>
<feature type="transmembrane region" description="Helical" evidence="4">
    <location>
        <begin position="29"/>
        <end position="45"/>
    </location>
</feature>
<dbReference type="GO" id="GO:0016020">
    <property type="term" value="C:membrane"/>
    <property type="evidence" value="ECO:0007669"/>
    <property type="project" value="InterPro"/>
</dbReference>